<dbReference type="Proteomes" id="UP001164743">
    <property type="component" value="Chromosome 16A"/>
</dbReference>
<name>A0ABY7D4R5_9BASI</name>
<feature type="region of interest" description="Disordered" evidence="1">
    <location>
        <begin position="60"/>
        <end position="79"/>
    </location>
</feature>
<accession>A0ABY7D4R5</accession>
<dbReference type="RefSeq" id="XP_053027956.1">
    <property type="nucleotide sequence ID" value="XM_053163986.1"/>
</dbReference>
<evidence type="ECO:0000313" key="3">
    <source>
        <dbReference type="Proteomes" id="UP001164743"/>
    </source>
</evidence>
<keyword evidence="3" id="KW-1185">Reference proteome</keyword>
<reference evidence="2" key="1">
    <citation type="submission" date="2022-10" db="EMBL/GenBank/DDBJ databases">
        <title>Puccinia triticina Genome sequencing and assembly.</title>
        <authorList>
            <person name="Li C."/>
        </authorList>
    </citation>
    <scope>NUCLEOTIDE SEQUENCE</scope>
    <source>
        <strain evidence="2">Pt15</strain>
    </source>
</reference>
<gene>
    <name evidence="2" type="ORF">PtA15_16A309</name>
</gene>
<evidence type="ECO:0000256" key="1">
    <source>
        <dbReference type="SAM" id="MobiDB-lite"/>
    </source>
</evidence>
<proteinExistence type="predicted"/>
<organism evidence="2 3">
    <name type="scientific">Puccinia triticina</name>
    <dbReference type="NCBI Taxonomy" id="208348"/>
    <lineage>
        <taxon>Eukaryota</taxon>
        <taxon>Fungi</taxon>
        <taxon>Dikarya</taxon>
        <taxon>Basidiomycota</taxon>
        <taxon>Pucciniomycotina</taxon>
        <taxon>Pucciniomycetes</taxon>
        <taxon>Pucciniales</taxon>
        <taxon>Pucciniaceae</taxon>
        <taxon>Puccinia</taxon>
    </lineage>
</organism>
<evidence type="ECO:0000313" key="2">
    <source>
        <dbReference type="EMBL" id="WAQ92401.1"/>
    </source>
</evidence>
<sequence>MASVGEWAWEEILQENCKRLAEVWMCILEIVNRRHGSANPGQPPRTFGLHNGQARAYRPAGQAVQADHPPHLRNLAQQA</sequence>
<dbReference type="EMBL" id="CP110436">
    <property type="protein sequence ID" value="WAQ92401.1"/>
    <property type="molecule type" value="Genomic_DNA"/>
</dbReference>
<protein>
    <submittedName>
        <fullName evidence="2">Uncharacterized protein</fullName>
    </submittedName>
</protein>
<dbReference type="GeneID" id="77804881"/>